<dbReference type="Pfam" id="PF01055">
    <property type="entry name" value="Glyco_hydro_31_2nd"/>
    <property type="match status" value="1"/>
</dbReference>
<dbReference type="AlphaFoldDB" id="A0A5D2CGY9"/>
<sequence length="355" mass="40362">MWTDIDYMDGFKDFTLDPVNFPEDKMKQLVDKLHRNGQKYVVIIDPGISVNSSYGSYIRGMQADLFIKRDGIPYLGEVWPGRVYFPDFVNPQTQTYWGGEIKLFRDILPVDGLWLDMNEVSNFITSPPTPNSALDDPPYKINNQGIQRPINNKTVPATALHFGNLTEYDVHNLYGLLECKATHAALTNLTGKRPFILSRSTFVSSGKYTAHWTGDNAATWEDLAYTIPSILNFGLFGIPMVGADICGFSGDTTEELCRRWIQLGAFYPFARDHSELHSIRQELYIWDSVAATARKVLGLRYRLLPYFYTLMYEAHTKGTPIARPLFFTFPQDVHTYEINSQFLETGSTSSITPTQ</sequence>
<evidence type="ECO:0000256" key="1">
    <source>
        <dbReference type="ARBA" id="ARBA00007806"/>
    </source>
</evidence>
<dbReference type="InterPro" id="IPR030458">
    <property type="entry name" value="Glyco_hydro_31_AS"/>
</dbReference>
<dbReference type="Proteomes" id="UP000323506">
    <property type="component" value="Chromosome D05"/>
</dbReference>
<dbReference type="CDD" id="cd06602">
    <property type="entry name" value="GH31_MGAM_SI_GAA"/>
    <property type="match status" value="1"/>
</dbReference>
<dbReference type="PROSITE" id="PS00707">
    <property type="entry name" value="GLYCOSYL_HYDROL_F31_2"/>
    <property type="match status" value="1"/>
</dbReference>
<protein>
    <recommendedName>
        <fullName evidence="6">Glycoside hydrolase family 31 TIM barrel domain-containing protein</fullName>
    </recommendedName>
</protein>
<evidence type="ECO:0000256" key="2">
    <source>
        <dbReference type="ARBA" id="ARBA00022729"/>
    </source>
</evidence>
<dbReference type="Gene3D" id="3.20.20.80">
    <property type="entry name" value="Glycosidases"/>
    <property type="match status" value="1"/>
</dbReference>
<gene>
    <name evidence="7" type="ORF">ES288_D05G118800v1</name>
</gene>
<evidence type="ECO:0000313" key="8">
    <source>
        <dbReference type="Proteomes" id="UP000323506"/>
    </source>
</evidence>
<accession>A0A5D2CGY9</accession>
<keyword evidence="8" id="KW-1185">Reference proteome</keyword>
<comment type="similarity">
    <text evidence="1 5">Belongs to the glycosyl hydrolase 31 family.</text>
</comment>
<dbReference type="InterPro" id="IPR017853">
    <property type="entry name" value="GH"/>
</dbReference>
<evidence type="ECO:0000256" key="5">
    <source>
        <dbReference type="RuleBase" id="RU361185"/>
    </source>
</evidence>
<dbReference type="InterPro" id="IPR000322">
    <property type="entry name" value="Glyco_hydro_31_TIM"/>
</dbReference>
<dbReference type="Gene3D" id="2.60.40.1180">
    <property type="entry name" value="Golgi alpha-mannosidase II"/>
    <property type="match status" value="1"/>
</dbReference>
<dbReference type="PANTHER" id="PTHR22762">
    <property type="entry name" value="ALPHA-GLUCOSIDASE"/>
    <property type="match status" value="1"/>
</dbReference>
<organism evidence="7 8">
    <name type="scientific">Gossypium darwinii</name>
    <name type="common">Darwin's cotton</name>
    <name type="synonym">Gossypium barbadense var. darwinii</name>
    <dbReference type="NCBI Taxonomy" id="34276"/>
    <lineage>
        <taxon>Eukaryota</taxon>
        <taxon>Viridiplantae</taxon>
        <taxon>Streptophyta</taxon>
        <taxon>Embryophyta</taxon>
        <taxon>Tracheophyta</taxon>
        <taxon>Spermatophyta</taxon>
        <taxon>Magnoliopsida</taxon>
        <taxon>eudicotyledons</taxon>
        <taxon>Gunneridae</taxon>
        <taxon>Pentapetalae</taxon>
        <taxon>rosids</taxon>
        <taxon>malvids</taxon>
        <taxon>Malvales</taxon>
        <taxon>Malvaceae</taxon>
        <taxon>Malvoideae</taxon>
        <taxon>Gossypium</taxon>
    </lineage>
</organism>
<dbReference type="GO" id="GO:0005975">
    <property type="term" value="P:carbohydrate metabolic process"/>
    <property type="evidence" value="ECO:0007669"/>
    <property type="project" value="InterPro"/>
</dbReference>
<evidence type="ECO:0000259" key="6">
    <source>
        <dbReference type="Pfam" id="PF01055"/>
    </source>
</evidence>
<feature type="domain" description="Glycoside hydrolase family 31 TIM barrel" evidence="6">
    <location>
        <begin position="1"/>
        <end position="310"/>
    </location>
</feature>
<keyword evidence="4 5" id="KW-0326">Glycosidase</keyword>
<reference evidence="7 8" key="1">
    <citation type="submission" date="2019-06" db="EMBL/GenBank/DDBJ databases">
        <title>WGS assembly of Gossypium darwinii.</title>
        <authorList>
            <person name="Chen Z.J."/>
            <person name="Sreedasyam A."/>
            <person name="Ando A."/>
            <person name="Song Q."/>
            <person name="De L."/>
            <person name="Hulse-Kemp A."/>
            <person name="Ding M."/>
            <person name="Ye W."/>
            <person name="Kirkbride R."/>
            <person name="Jenkins J."/>
            <person name="Plott C."/>
            <person name="Lovell J."/>
            <person name="Lin Y.-M."/>
            <person name="Vaughn R."/>
            <person name="Liu B."/>
            <person name="Li W."/>
            <person name="Simpson S."/>
            <person name="Scheffler B."/>
            <person name="Saski C."/>
            <person name="Grover C."/>
            <person name="Hu G."/>
            <person name="Conover J."/>
            <person name="Carlson J."/>
            <person name="Shu S."/>
            <person name="Boston L."/>
            <person name="Williams M."/>
            <person name="Peterson D."/>
            <person name="Mcgee K."/>
            <person name="Jones D."/>
            <person name="Wendel J."/>
            <person name="Stelly D."/>
            <person name="Grimwood J."/>
            <person name="Schmutz J."/>
        </authorList>
    </citation>
    <scope>NUCLEOTIDE SEQUENCE [LARGE SCALE GENOMIC DNA]</scope>
    <source>
        <strain evidence="7">1808015.09</strain>
    </source>
</reference>
<name>A0A5D2CGY9_GOSDA</name>
<evidence type="ECO:0000313" key="7">
    <source>
        <dbReference type="EMBL" id="TYG67988.1"/>
    </source>
</evidence>
<evidence type="ECO:0000256" key="3">
    <source>
        <dbReference type="ARBA" id="ARBA00022801"/>
    </source>
</evidence>
<dbReference type="PANTHER" id="PTHR22762:SF133">
    <property type="entry name" value="P-TYPE DOMAIN-CONTAINING PROTEIN"/>
    <property type="match status" value="1"/>
</dbReference>
<keyword evidence="2" id="KW-0732">Signal</keyword>
<dbReference type="GO" id="GO:0004553">
    <property type="term" value="F:hydrolase activity, hydrolyzing O-glycosyl compounds"/>
    <property type="evidence" value="ECO:0007669"/>
    <property type="project" value="InterPro"/>
</dbReference>
<dbReference type="InterPro" id="IPR013780">
    <property type="entry name" value="Glyco_hydro_b"/>
</dbReference>
<dbReference type="PROSITE" id="PS00129">
    <property type="entry name" value="GLYCOSYL_HYDROL_F31_1"/>
    <property type="match status" value="1"/>
</dbReference>
<evidence type="ECO:0000256" key="4">
    <source>
        <dbReference type="ARBA" id="ARBA00023295"/>
    </source>
</evidence>
<dbReference type="EMBL" id="CM017705">
    <property type="protein sequence ID" value="TYG67988.1"/>
    <property type="molecule type" value="Genomic_DNA"/>
</dbReference>
<keyword evidence="3 5" id="KW-0378">Hydrolase</keyword>
<proteinExistence type="inferred from homology"/>
<dbReference type="SUPFAM" id="SSF51445">
    <property type="entry name" value="(Trans)glycosidases"/>
    <property type="match status" value="1"/>
</dbReference>
<dbReference type="InterPro" id="IPR030459">
    <property type="entry name" value="Glyco_hydro_31_CS"/>
</dbReference>